<dbReference type="RefSeq" id="WP_107891920.1">
    <property type="nucleotide sequence ID" value="NZ_NHSI01000036.1"/>
</dbReference>
<evidence type="ECO:0000313" key="1">
    <source>
        <dbReference type="EMBL" id="PTN02259.1"/>
    </source>
</evidence>
<dbReference type="InterPro" id="IPR011008">
    <property type="entry name" value="Dimeric_a/b-barrel"/>
</dbReference>
<dbReference type="Gene3D" id="3.30.70.100">
    <property type="match status" value="1"/>
</dbReference>
<dbReference type="AlphaFoldDB" id="A0A2T5BSC8"/>
<evidence type="ECO:0000313" key="2">
    <source>
        <dbReference type="Proteomes" id="UP000243859"/>
    </source>
</evidence>
<reference evidence="1 2" key="1">
    <citation type="submission" date="2018-04" db="EMBL/GenBank/DDBJ databases">
        <title>Genomic Encyclopedia of Archaeal and Bacterial Type Strains, Phase II (KMG-II): from individual species to whole genera.</title>
        <authorList>
            <person name="Goeker M."/>
        </authorList>
    </citation>
    <scope>NUCLEOTIDE SEQUENCE [LARGE SCALE GENOMIC DNA]</scope>
    <source>
        <strain evidence="1 2">DSM 18064</strain>
    </source>
</reference>
<organism evidence="1 2">
    <name type="scientific">Rhodovulum imhoffii</name>
    <dbReference type="NCBI Taxonomy" id="365340"/>
    <lineage>
        <taxon>Bacteria</taxon>
        <taxon>Pseudomonadati</taxon>
        <taxon>Pseudomonadota</taxon>
        <taxon>Alphaproteobacteria</taxon>
        <taxon>Rhodobacterales</taxon>
        <taxon>Paracoccaceae</taxon>
        <taxon>Rhodovulum</taxon>
    </lineage>
</organism>
<dbReference type="EMBL" id="QAAA01000007">
    <property type="protein sequence ID" value="PTN02259.1"/>
    <property type="molecule type" value="Genomic_DNA"/>
</dbReference>
<keyword evidence="2" id="KW-1185">Reference proteome</keyword>
<dbReference type="OrthoDB" id="9799608at2"/>
<sequence>MQRMGMATRLKPEKKAEYLRLHAAVWPGILAMIRACNIRNYSIFLKEPENILFGYWEYHGTDFEADTARMAADPHTQEWWALTNPCQAAFETTPAGQPWSMLTEVFHHD</sequence>
<name>A0A2T5BSC8_9RHOB</name>
<dbReference type="Pfam" id="PF05336">
    <property type="entry name" value="rhaM"/>
    <property type="match status" value="1"/>
</dbReference>
<dbReference type="Proteomes" id="UP000243859">
    <property type="component" value="Unassembled WGS sequence"/>
</dbReference>
<gene>
    <name evidence="1" type="ORF">C8N32_10725</name>
</gene>
<dbReference type="InterPro" id="IPR008000">
    <property type="entry name" value="Rham/fucose_mutarotase"/>
</dbReference>
<dbReference type="GO" id="GO:0016857">
    <property type="term" value="F:racemase and epimerase activity, acting on carbohydrates and derivatives"/>
    <property type="evidence" value="ECO:0007669"/>
    <property type="project" value="InterPro"/>
</dbReference>
<dbReference type="SUPFAM" id="SSF54909">
    <property type="entry name" value="Dimeric alpha+beta barrel"/>
    <property type="match status" value="1"/>
</dbReference>
<accession>A0A2T5BSC8</accession>
<comment type="caution">
    <text evidence="1">The sequence shown here is derived from an EMBL/GenBank/DDBJ whole genome shotgun (WGS) entry which is preliminary data.</text>
</comment>
<proteinExistence type="predicted"/>
<dbReference type="PANTHER" id="PTHR34389:SF2">
    <property type="entry name" value="L-RHAMNOSE MUTAROTASE"/>
    <property type="match status" value="1"/>
</dbReference>
<protein>
    <submittedName>
        <fullName evidence="1">L-rhamnose mutarotase</fullName>
    </submittedName>
</protein>
<dbReference type="PANTHER" id="PTHR34389">
    <property type="entry name" value="L-RHAMNOSE MUTAROTASE"/>
    <property type="match status" value="1"/>
</dbReference>